<keyword evidence="5" id="KW-0963">Cytoplasm</keyword>
<feature type="compositionally biased region" description="Pro residues" evidence="9">
    <location>
        <begin position="229"/>
        <end position="257"/>
    </location>
</feature>
<feature type="domain" description="Vta1/callose synthase N-terminal" evidence="10">
    <location>
        <begin position="21"/>
        <end position="161"/>
    </location>
</feature>
<comment type="subcellular location">
    <subcellularLocation>
        <location evidence="2">Cytoplasm</location>
    </subcellularLocation>
    <subcellularLocation>
        <location evidence="1">Endosome membrane</location>
        <topology evidence="1">Peripheral membrane protein</topology>
    </subcellularLocation>
</comment>
<dbReference type="Pfam" id="PF04652">
    <property type="entry name" value="Vta1"/>
    <property type="match status" value="1"/>
</dbReference>
<evidence type="ECO:0000256" key="8">
    <source>
        <dbReference type="ARBA" id="ARBA00023136"/>
    </source>
</evidence>
<evidence type="ECO:0000259" key="10">
    <source>
        <dbReference type="Pfam" id="PF04652"/>
    </source>
</evidence>
<feature type="region of interest" description="Disordered" evidence="9">
    <location>
        <begin position="158"/>
        <end position="177"/>
    </location>
</feature>
<feature type="region of interest" description="Disordered" evidence="9">
    <location>
        <begin position="183"/>
        <end position="419"/>
    </location>
</feature>
<reference evidence="12 13" key="1">
    <citation type="submission" date="2023-08" db="EMBL/GenBank/DDBJ databases">
        <title>Annotated Genome Sequence of Vanrija albida AlHP1.</title>
        <authorList>
            <person name="Herzog R."/>
        </authorList>
    </citation>
    <scope>NUCLEOTIDE SEQUENCE [LARGE SCALE GENOMIC DNA]</scope>
    <source>
        <strain evidence="12 13">AlHP1</strain>
    </source>
</reference>
<dbReference type="RefSeq" id="XP_069207550.1">
    <property type="nucleotide sequence ID" value="XM_069355479.1"/>
</dbReference>
<dbReference type="GeneID" id="95988082"/>
<accession>A0ABR3PYP1</accession>
<dbReference type="Gene3D" id="1.25.40.270">
    <property type="entry name" value="Vacuolar protein sorting-associated protein vta1"/>
    <property type="match status" value="1"/>
</dbReference>
<keyword evidence="7" id="KW-0653">Protein transport</keyword>
<dbReference type="InterPro" id="IPR039431">
    <property type="entry name" value="Vta1/CALS_N"/>
</dbReference>
<feature type="compositionally biased region" description="Pro residues" evidence="9">
    <location>
        <begin position="388"/>
        <end position="405"/>
    </location>
</feature>
<keyword evidence="6" id="KW-0967">Endosome</keyword>
<feature type="domain" description="Vta1 C-terminal" evidence="11">
    <location>
        <begin position="415"/>
        <end position="447"/>
    </location>
</feature>
<dbReference type="EMBL" id="JBBXJM010000005">
    <property type="protein sequence ID" value="KAL1407606.1"/>
    <property type="molecule type" value="Genomic_DNA"/>
</dbReference>
<evidence type="ECO:0000256" key="6">
    <source>
        <dbReference type="ARBA" id="ARBA00022753"/>
    </source>
</evidence>
<dbReference type="Pfam" id="PF18097">
    <property type="entry name" value="Vta1_C"/>
    <property type="match status" value="1"/>
</dbReference>
<comment type="similarity">
    <text evidence="3">Belongs to the VTA1 family.</text>
</comment>
<evidence type="ECO:0000256" key="4">
    <source>
        <dbReference type="ARBA" id="ARBA00022448"/>
    </source>
</evidence>
<dbReference type="PANTHER" id="PTHR46009">
    <property type="entry name" value="VACUOLAR PROTEIN SORTING-ASSOCIATED PROTEIN VTA1 HOMOLOG"/>
    <property type="match status" value="1"/>
</dbReference>
<dbReference type="Proteomes" id="UP001565368">
    <property type="component" value="Unassembled WGS sequence"/>
</dbReference>
<keyword evidence="4" id="KW-0813">Transport</keyword>
<protein>
    <recommendedName>
        <fullName evidence="14">Vta1/callose synthase N-terminal domain-containing protein</fullName>
    </recommendedName>
</protein>
<organism evidence="12 13">
    <name type="scientific">Vanrija albida</name>
    <dbReference type="NCBI Taxonomy" id="181172"/>
    <lineage>
        <taxon>Eukaryota</taxon>
        <taxon>Fungi</taxon>
        <taxon>Dikarya</taxon>
        <taxon>Basidiomycota</taxon>
        <taxon>Agaricomycotina</taxon>
        <taxon>Tremellomycetes</taxon>
        <taxon>Trichosporonales</taxon>
        <taxon>Trichosporonaceae</taxon>
        <taxon>Vanrija</taxon>
    </lineage>
</organism>
<sequence length="448" mass="47253">MENVHIPLEAITDELRTPCEQTLRRANELKKVEPVVAYWCCFAAAQKALSTPNRSGEGTKFLMLLLDALEEMKAILATNEAVTNEAVGSAYVENFALKVFLSADQEDRAGVTGKGTIRKFVVAGQFIEVLRSFEGGLTEDMEQKLQYARWKASDHAKALREGRKPVPGPPIPETPDDELAALELPSVPGGSRQGSFSNEQRASLPSPPAALSPPANTSRQGSFSSQQRPTPPAIPSPQRPTPPAVASPVRSPPPALPPLVKNLSDSGSWSTQATPGVLGDEDEVAKQLGSPAKSPPLPPVSPPLARSPPSQSRSPEGKNVRFMGPDGAPLSPAETFASVDVFPEAPPPPPSAASTIRSPPKASIPPPTLPRAAAPPAARSQGLGLSTAPPPAPAPPAPIPQPTGPPRALTRKETETVQKHAKWAISALEFDDVETARNELLKALALLS</sequence>
<dbReference type="InterPro" id="IPR041212">
    <property type="entry name" value="Vta1_C"/>
</dbReference>
<evidence type="ECO:0000313" key="13">
    <source>
        <dbReference type="Proteomes" id="UP001565368"/>
    </source>
</evidence>
<comment type="caution">
    <text evidence="12">The sequence shown here is derived from an EMBL/GenBank/DDBJ whole genome shotgun (WGS) entry which is preliminary data.</text>
</comment>
<dbReference type="InterPro" id="IPR023175">
    <property type="entry name" value="Vta1/CALS_N_sf"/>
</dbReference>
<evidence type="ECO:0000256" key="2">
    <source>
        <dbReference type="ARBA" id="ARBA00004496"/>
    </source>
</evidence>
<keyword evidence="13" id="KW-1185">Reference proteome</keyword>
<evidence type="ECO:0000256" key="1">
    <source>
        <dbReference type="ARBA" id="ARBA00004481"/>
    </source>
</evidence>
<evidence type="ECO:0000256" key="3">
    <source>
        <dbReference type="ARBA" id="ARBA00007895"/>
    </source>
</evidence>
<dbReference type="InterPro" id="IPR044538">
    <property type="entry name" value="Vta1-like"/>
</dbReference>
<evidence type="ECO:0000256" key="5">
    <source>
        <dbReference type="ARBA" id="ARBA00022490"/>
    </source>
</evidence>
<evidence type="ECO:0000256" key="9">
    <source>
        <dbReference type="SAM" id="MobiDB-lite"/>
    </source>
</evidence>
<dbReference type="Gene3D" id="1.20.5.420">
    <property type="entry name" value="Immunoglobulin FC, subunit C"/>
    <property type="match status" value="1"/>
</dbReference>
<feature type="compositionally biased region" description="Pro residues" evidence="9">
    <location>
        <begin position="293"/>
        <end position="306"/>
    </location>
</feature>
<feature type="compositionally biased region" description="Polar residues" evidence="9">
    <location>
        <begin position="263"/>
        <end position="274"/>
    </location>
</feature>
<proteinExistence type="inferred from homology"/>
<gene>
    <name evidence="12" type="ORF">Q8F55_007039</name>
</gene>
<keyword evidence="8" id="KW-0472">Membrane</keyword>
<evidence type="ECO:0000259" key="11">
    <source>
        <dbReference type="Pfam" id="PF18097"/>
    </source>
</evidence>
<feature type="compositionally biased region" description="Polar residues" evidence="9">
    <location>
        <begin position="216"/>
        <end position="228"/>
    </location>
</feature>
<name>A0ABR3PYP1_9TREE</name>
<evidence type="ECO:0008006" key="14">
    <source>
        <dbReference type="Google" id="ProtNLM"/>
    </source>
</evidence>
<dbReference type="PANTHER" id="PTHR46009:SF1">
    <property type="entry name" value="VACUOLAR PROTEIN SORTING-ASSOCIATED PROTEIN VTA1 HOMOLOG"/>
    <property type="match status" value="1"/>
</dbReference>
<evidence type="ECO:0000313" key="12">
    <source>
        <dbReference type="EMBL" id="KAL1407606.1"/>
    </source>
</evidence>
<evidence type="ECO:0000256" key="7">
    <source>
        <dbReference type="ARBA" id="ARBA00022927"/>
    </source>
</evidence>